<evidence type="ECO:0000256" key="4">
    <source>
        <dbReference type="ARBA" id="ARBA00022475"/>
    </source>
</evidence>
<dbReference type="Gene3D" id="3.40.50.300">
    <property type="entry name" value="P-loop containing nucleotide triphosphate hydrolases"/>
    <property type="match status" value="1"/>
</dbReference>
<dbReference type="InterPro" id="IPR027417">
    <property type="entry name" value="P-loop_NTPase"/>
</dbReference>
<dbReference type="FunFam" id="3.40.50.300:FF:000016">
    <property type="entry name" value="Oligopeptide ABC transporter ATP-binding component"/>
    <property type="match status" value="1"/>
</dbReference>
<dbReference type="Pfam" id="PF08352">
    <property type="entry name" value="oligo_HPY"/>
    <property type="match status" value="1"/>
</dbReference>
<dbReference type="InterPro" id="IPR003593">
    <property type="entry name" value="AAA+_ATPase"/>
</dbReference>
<keyword evidence="4" id="KW-1003">Cell membrane</keyword>
<dbReference type="GO" id="GO:0015833">
    <property type="term" value="P:peptide transport"/>
    <property type="evidence" value="ECO:0007669"/>
    <property type="project" value="InterPro"/>
</dbReference>
<keyword evidence="7" id="KW-0472">Membrane</keyword>
<evidence type="ECO:0000259" key="8">
    <source>
        <dbReference type="PROSITE" id="PS50893"/>
    </source>
</evidence>
<dbReference type="CDD" id="cd03257">
    <property type="entry name" value="ABC_NikE_OppD_transporters"/>
    <property type="match status" value="1"/>
</dbReference>
<evidence type="ECO:0000256" key="6">
    <source>
        <dbReference type="ARBA" id="ARBA00022840"/>
    </source>
</evidence>
<dbReference type="PANTHER" id="PTHR43297:SF2">
    <property type="entry name" value="DIPEPTIDE TRANSPORT ATP-BINDING PROTEIN DPPD"/>
    <property type="match status" value="1"/>
</dbReference>
<comment type="similarity">
    <text evidence="2">Belongs to the ABC transporter superfamily.</text>
</comment>
<evidence type="ECO:0000256" key="1">
    <source>
        <dbReference type="ARBA" id="ARBA00004202"/>
    </source>
</evidence>
<dbReference type="SMART" id="SM00382">
    <property type="entry name" value="AAA"/>
    <property type="match status" value="1"/>
</dbReference>
<keyword evidence="3" id="KW-0813">Transport</keyword>
<sequence>MSVLQIRDLEVRFATEDGWVVVLDSVSLDVPAGTTLGLVGESGSGKTVTGLAVLGLLPARGCRITAGSIRLDGTELLGLSTRAMSRVRGNDVAMIFQEPMTSLNPAFTVGDQIAETVRRHQGLSRRRAHQRAVAALDRVGIPDAARRARSYPHEFSGGMRQRVMIAMAVCCGPRLLIADEPTTALDVTIQAQTLDLLREMRDELDMAMVFITHDLGVVAEICDQVAVMYAGQVVGGDEVHRLFRSPPHPYAEGLLAAMPQAGDPAAELATIPGRAPAPGRAPDGCRFRTRCPYAAPVCADDPLPLRTVDPARSTRCVRLDELPLRGPR</sequence>
<evidence type="ECO:0000256" key="7">
    <source>
        <dbReference type="ARBA" id="ARBA00023136"/>
    </source>
</evidence>
<evidence type="ECO:0000313" key="10">
    <source>
        <dbReference type="Proteomes" id="UP000598360"/>
    </source>
</evidence>
<organism evidence="9 10">
    <name type="scientific">Saccharopolyspora montiporae</name>
    <dbReference type="NCBI Taxonomy" id="2781240"/>
    <lineage>
        <taxon>Bacteria</taxon>
        <taxon>Bacillati</taxon>
        <taxon>Actinomycetota</taxon>
        <taxon>Actinomycetes</taxon>
        <taxon>Pseudonocardiales</taxon>
        <taxon>Pseudonocardiaceae</taxon>
        <taxon>Saccharopolyspora</taxon>
    </lineage>
</organism>
<comment type="caution">
    <text evidence="9">The sequence shown here is derived from an EMBL/GenBank/DDBJ whole genome shotgun (WGS) entry which is preliminary data.</text>
</comment>
<evidence type="ECO:0000256" key="3">
    <source>
        <dbReference type="ARBA" id="ARBA00022448"/>
    </source>
</evidence>
<dbReference type="RefSeq" id="WP_193928651.1">
    <property type="nucleotide sequence ID" value="NZ_JADEYC010000019.1"/>
</dbReference>
<proteinExistence type="inferred from homology"/>
<dbReference type="PANTHER" id="PTHR43297">
    <property type="entry name" value="OLIGOPEPTIDE TRANSPORT ATP-BINDING PROTEIN APPD"/>
    <property type="match status" value="1"/>
</dbReference>
<comment type="subcellular location">
    <subcellularLocation>
        <location evidence="1">Cell membrane</location>
        <topology evidence="1">Peripheral membrane protein</topology>
    </subcellularLocation>
</comment>
<dbReference type="GO" id="GO:0005886">
    <property type="term" value="C:plasma membrane"/>
    <property type="evidence" value="ECO:0007669"/>
    <property type="project" value="UniProtKB-SubCell"/>
</dbReference>
<dbReference type="InterPro" id="IPR013563">
    <property type="entry name" value="Oligopep_ABC_C"/>
</dbReference>
<protein>
    <submittedName>
        <fullName evidence="9">ABC transporter ATP-binding protein</fullName>
    </submittedName>
</protein>
<evidence type="ECO:0000256" key="5">
    <source>
        <dbReference type="ARBA" id="ARBA00022741"/>
    </source>
</evidence>
<dbReference type="Proteomes" id="UP000598360">
    <property type="component" value="Unassembled WGS sequence"/>
</dbReference>
<gene>
    <name evidence="9" type="ORF">IQ251_12180</name>
</gene>
<dbReference type="PROSITE" id="PS50893">
    <property type="entry name" value="ABC_TRANSPORTER_2"/>
    <property type="match status" value="1"/>
</dbReference>
<dbReference type="AlphaFoldDB" id="A0A929FXZ9"/>
<dbReference type="InterPro" id="IPR017871">
    <property type="entry name" value="ABC_transporter-like_CS"/>
</dbReference>
<dbReference type="NCBIfam" id="TIGR01727">
    <property type="entry name" value="oligo_HPY"/>
    <property type="match status" value="1"/>
</dbReference>
<dbReference type="GO" id="GO:0005524">
    <property type="term" value="F:ATP binding"/>
    <property type="evidence" value="ECO:0007669"/>
    <property type="project" value="UniProtKB-KW"/>
</dbReference>
<keyword evidence="10" id="KW-1185">Reference proteome</keyword>
<feature type="domain" description="ABC transporter" evidence="8">
    <location>
        <begin position="6"/>
        <end position="255"/>
    </location>
</feature>
<keyword evidence="5" id="KW-0547">Nucleotide-binding</keyword>
<accession>A0A929FXZ9</accession>
<dbReference type="PROSITE" id="PS00211">
    <property type="entry name" value="ABC_TRANSPORTER_1"/>
    <property type="match status" value="1"/>
</dbReference>
<keyword evidence="6 9" id="KW-0067">ATP-binding</keyword>
<reference evidence="9" key="1">
    <citation type="submission" date="2020-10" db="EMBL/GenBank/DDBJ databases">
        <title>Diversity and distribution of actinomycetes associated with coral in the coast of Hainan.</title>
        <authorList>
            <person name="Li F."/>
        </authorList>
    </citation>
    <scope>NUCLEOTIDE SEQUENCE</scope>
    <source>
        <strain evidence="9">HNM0983</strain>
    </source>
</reference>
<name>A0A929FXZ9_9PSEU</name>
<dbReference type="SUPFAM" id="SSF52540">
    <property type="entry name" value="P-loop containing nucleoside triphosphate hydrolases"/>
    <property type="match status" value="1"/>
</dbReference>
<dbReference type="EMBL" id="JADEYC010000019">
    <property type="protein sequence ID" value="MBE9375201.1"/>
    <property type="molecule type" value="Genomic_DNA"/>
</dbReference>
<dbReference type="InterPro" id="IPR050388">
    <property type="entry name" value="ABC_Ni/Peptide_Import"/>
</dbReference>
<dbReference type="InterPro" id="IPR003439">
    <property type="entry name" value="ABC_transporter-like_ATP-bd"/>
</dbReference>
<evidence type="ECO:0000313" key="9">
    <source>
        <dbReference type="EMBL" id="MBE9375201.1"/>
    </source>
</evidence>
<evidence type="ECO:0000256" key="2">
    <source>
        <dbReference type="ARBA" id="ARBA00005417"/>
    </source>
</evidence>
<dbReference type="GO" id="GO:0016887">
    <property type="term" value="F:ATP hydrolysis activity"/>
    <property type="evidence" value="ECO:0007669"/>
    <property type="project" value="InterPro"/>
</dbReference>
<dbReference type="Pfam" id="PF00005">
    <property type="entry name" value="ABC_tran"/>
    <property type="match status" value="1"/>
</dbReference>